<evidence type="ECO:0000256" key="2">
    <source>
        <dbReference type="SAM" id="Phobius"/>
    </source>
</evidence>
<feature type="transmembrane region" description="Helical" evidence="2">
    <location>
        <begin position="84"/>
        <end position="107"/>
    </location>
</feature>
<keyword evidence="4" id="KW-1185">Reference proteome</keyword>
<comment type="caution">
    <text evidence="3">The sequence shown here is derived from an EMBL/GenBank/DDBJ whole genome shotgun (WGS) entry which is preliminary data.</text>
</comment>
<feature type="transmembrane region" description="Helical" evidence="2">
    <location>
        <begin position="41"/>
        <end position="64"/>
    </location>
</feature>
<evidence type="ECO:0000313" key="4">
    <source>
        <dbReference type="Proteomes" id="UP000675554"/>
    </source>
</evidence>
<protein>
    <submittedName>
        <fullName evidence="3">ABC transporter permease</fullName>
    </submittedName>
</protein>
<organism evidence="3 4">
    <name type="scientific">Streptomyces daliensis</name>
    <dbReference type="NCBI Taxonomy" id="299421"/>
    <lineage>
        <taxon>Bacteria</taxon>
        <taxon>Bacillati</taxon>
        <taxon>Actinomycetota</taxon>
        <taxon>Actinomycetes</taxon>
        <taxon>Kitasatosporales</taxon>
        <taxon>Streptomycetaceae</taxon>
        <taxon>Streptomyces</taxon>
    </lineage>
</organism>
<dbReference type="EMBL" id="JAGSMN010000476">
    <property type="protein sequence ID" value="MBR7675403.1"/>
    <property type="molecule type" value="Genomic_DNA"/>
</dbReference>
<evidence type="ECO:0000256" key="1">
    <source>
        <dbReference type="SAM" id="MobiDB-lite"/>
    </source>
</evidence>
<keyword evidence="2" id="KW-0472">Membrane</keyword>
<keyword evidence="2" id="KW-1133">Transmembrane helix</keyword>
<accession>A0A8T4IXR9</accession>
<proteinExistence type="predicted"/>
<evidence type="ECO:0000313" key="3">
    <source>
        <dbReference type="EMBL" id="MBR7675403.1"/>
    </source>
</evidence>
<reference evidence="3" key="1">
    <citation type="submission" date="2021-04" db="EMBL/GenBank/DDBJ databases">
        <title>Sequencing of actinobacteria type strains.</title>
        <authorList>
            <person name="Nguyen G.-S."/>
            <person name="Wentzel A."/>
        </authorList>
    </citation>
    <scope>NUCLEOTIDE SEQUENCE</scope>
    <source>
        <strain evidence="3">DSM 42095</strain>
    </source>
</reference>
<name>A0A8T4IXR9_9ACTN</name>
<feature type="compositionally biased region" description="Low complexity" evidence="1">
    <location>
        <begin position="9"/>
        <end position="23"/>
    </location>
</feature>
<feature type="non-terminal residue" evidence="3">
    <location>
        <position position="135"/>
    </location>
</feature>
<dbReference type="AlphaFoldDB" id="A0A8T4IXR9"/>
<dbReference type="Proteomes" id="UP000675554">
    <property type="component" value="Unassembled WGS sequence"/>
</dbReference>
<sequence length="135" mass="14264">MSTVDARPTDPTGRTRPTQPTRRSAGGGTVARMKALARAELILLVRNKSALFTALALPVLITFAMKPTVDGMDLGGTGLSAGTVLLPAGIGYVLLFAVYSTLVGSFVTRREELVLKRLRTGEYLPVPQLAGAQPL</sequence>
<gene>
    <name evidence="3" type="ORF">KDA82_20750</name>
</gene>
<keyword evidence="2" id="KW-0812">Transmembrane</keyword>
<feature type="region of interest" description="Disordered" evidence="1">
    <location>
        <begin position="1"/>
        <end position="29"/>
    </location>
</feature>